<dbReference type="NCBIfam" id="NF038402">
    <property type="entry name" value="TroA_like"/>
    <property type="match status" value="1"/>
</dbReference>
<dbReference type="PANTHER" id="PTHR30535">
    <property type="entry name" value="VITAMIN B12-BINDING PROTEIN"/>
    <property type="match status" value="1"/>
</dbReference>
<feature type="domain" description="Fe/B12 periplasmic-binding" evidence="2">
    <location>
        <begin position="48"/>
        <end position="311"/>
    </location>
</feature>
<dbReference type="PROSITE" id="PS50983">
    <property type="entry name" value="FE_B12_PBP"/>
    <property type="match status" value="1"/>
</dbReference>
<protein>
    <submittedName>
        <fullName evidence="3">Periplasmic binding protein</fullName>
    </submittedName>
</protein>
<gene>
    <name evidence="3" type="ORF">ASZ90_011664</name>
</gene>
<accession>A0A0W8FDE5</accession>
<dbReference type="EMBL" id="LNQE01001370">
    <property type="protein sequence ID" value="KUG18642.1"/>
    <property type="molecule type" value="Genomic_DNA"/>
</dbReference>
<dbReference type="InterPro" id="IPR054828">
    <property type="entry name" value="Vit_B12_bind_prot"/>
</dbReference>
<dbReference type="Pfam" id="PF01497">
    <property type="entry name" value="Peripla_BP_2"/>
    <property type="match status" value="1"/>
</dbReference>
<dbReference type="Gene3D" id="3.40.50.1980">
    <property type="entry name" value="Nitrogenase molybdenum iron protein domain"/>
    <property type="match status" value="2"/>
</dbReference>
<evidence type="ECO:0000256" key="1">
    <source>
        <dbReference type="ARBA" id="ARBA00022729"/>
    </source>
</evidence>
<keyword evidence="1" id="KW-0732">Signal</keyword>
<dbReference type="PANTHER" id="PTHR30535:SF34">
    <property type="entry name" value="MOLYBDATE-BINDING PROTEIN MOLA"/>
    <property type="match status" value="1"/>
</dbReference>
<dbReference type="AlphaFoldDB" id="A0A0W8FDE5"/>
<dbReference type="InterPro" id="IPR050902">
    <property type="entry name" value="ABC_Transporter_SBP"/>
</dbReference>
<reference evidence="3" key="1">
    <citation type="journal article" date="2015" name="Proc. Natl. Acad. Sci. U.S.A.">
        <title>Networks of energetic and metabolic interactions define dynamics in microbial communities.</title>
        <authorList>
            <person name="Embree M."/>
            <person name="Liu J.K."/>
            <person name="Al-Bassam M.M."/>
            <person name="Zengler K."/>
        </authorList>
    </citation>
    <scope>NUCLEOTIDE SEQUENCE</scope>
</reference>
<dbReference type="SUPFAM" id="SSF53807">
    <property type="entry name" value="Helical backbone' metal receptor"/>
    <property type="match status" value="1"/>
</dbReference>
<dbReference type="PROSITE" id="PS51257">
    <property type="entry name" value="PROKAR_LIPOPROTEIN"/>
    <property type="match status" value="1"/>
</dbReference>
<evidence type="ECO:0000313" key="3">
    <source>
        <dbReference type="EMBL" id="KUG18642.1"/>
    </source>
</evidence>
<name>A0A0W8FDE5_9ZZZZ</name>
<comment type="caution">
    <text evidence="3">The sequence shown here is derived from an EMBL/GenBank/DDBJ whole genome shotgun (WGS) entry which is preliminary data.</text>
</comment>
<organism evidence="3">
    <name type="scientific">hydrocarbon metagenome</name>
    <dbReference type="NCBI Taxonomy" id="938273"/>
    <lineage>
        <taxon>unclassified sequences</taxon>
        <taxon>metagenomes</taxon>
        <taxon>ecological metagenomes</taxon>
    </lineage>
</organism>
<sequence>MTGKVLTGLFIALMLLSFLGACEDAKAEMITIVDGRGQSVDVPTPVERIASISSRASEIICALGACDKIVGRDSYSFFPPALADVQVVAESSYTPNIELIHKLDPDLVIADSMLSNDDRKKIESAGIPVIVETTWDSKTVATPVRHIGVLLDKADRAEEIIGFIERYQGIIEERTAGLEEEDKPAVFFEWSRPYYSMGNGTLFHNLTVAAGGINIVADEPVKYPTMDPEWLVEKDPDIIIRYDYSTEKGNLTDNMEKTRDEILSRPELGDVKAIVDGRVYILGNPVASGIRSVVGDLYLAKWFHPDLFKDIDPEAVHRELLHEFFGQEPDGVYVYP</sequence>
<evidence type="ECO:0000259" key="2">
    <source>
        <dbReference type="PROSITE" id="PS50983"/>
    </source>
</evidence>
<proteinExistence type="predicted"/>
<dbReference type="InterPro" id="IPR002491">
    <property type="entry name" value="ABC_transptr_periplasmic_BD"/>
</dbReference>